<dbReference type="AlphaFoldDB" id="A0A6C0HXZ5"/>
<name>A0A6C0HXZ5_9ZZZZ</name>
<evidence type="ECO:0000313" key="1">
    <source>
        <dbReference type="EMBL" id="QHT85067.1"/>
    </source>
</evidence>
<dbReference type="EMBL" id="MN740031">
    <property type="protein sequence ID" value="QHT85067.1"/>
    <property type="molecule type" value="Genomic_DNA"/>
</dbReference>
<reference evidence="1" key="1">
    <citation type="journal article" date="2020" name="Nature">
        <title>Giant virus diversity and host interactions through global metagenomics.</title>
        <authorList>
            <person name="Schulz F."/>
            <person name="Roux S."/>
            <person name="Paez-Espino D."/>
            <person name="Jungbluth S."/>
            <person name="Walsh D.A."/>
            <person name="Denef V.J."/>
            <person name="McMahon K.D."/>
            <person name="Konstantinidis K.T."/>
            <person name="Eloe-Fadrosh E.A."/>
            <person name="Kyrpides N.C."/>
            <person name="Woyke T."/>
        </authorList>
    </citation>
    <scope>NUCLEOTIDE SEQUENCE</scope>
    <source>
        <strain evidence="1">GVMAG-M-3300023184-178</strain>
    </source>
</reference>
<proteinExistence type="predicted"/>
<accession>A0A6C0HXZ5</accession>
<protein>
    <submittedName>
        <fullName evidence="1">Uncharacterized protein</fullName>
    </submittedName>
</protein>
<sequence>MERRINKQLEQYISTFKNNIKEKSEELGIKNEQMNHLIQYIFDYDRLTLSKDDFMKRKRVKNVVPHFDRCCAKRANGEQCTRRRKDDKGEYCGTHMKGTPHGIIDDQNEVKQTTQKIEVWAQDIQGIIYYIDKTGNVYQAEDIVNNKINPNIIAKYVKSGETFTIPAFGLL</sequence>
<organism evidence="1">
    <name type="scientific">viral metagenome</name>
    <dbReference type="NCBI Taxonomy" id="1070528"/>
    <lineage>
        <taxon>unclassified sequences</taxon>
        <taxon>metagenomes</taxon>
        <taxon>organismal metagenomes</taxon>
    </lineage>
</organism>